<sequence length="215" mass="23483">MTDNSVRRPAAVQGRSRRSEQEFLRAGFSLLEEGGVEALTVAAVAERAGMSVGSVYRRFGDKEGLLYAIHLAFTDMLRAEVTQRVSVERLRDVPDPAAAIAEAVGGFADAFQAREGLVRVFLLLGIRHAAVRELGTRVSVEGNLLFSAALERVPVAHPDRAVALDFAYRLMYAGVAHRITQGEFLESDRPLPWSALKSRLQETVVAYLLGGPEPH</sequence>
<organism evidence="6 7">
    <name type="scientific">Streptomyces phaeolivaceus</name>
    <dbReference type="NCBI Taxonomy" id="2653200"/>
    <lineage>
        <taxon>Bacteria</taxon>
        <taxon>Bacillati</taxon>
        <taxon>Actinomycetota</taxon>
        <taxon>Actinomycetes</taxon>
        <taxon>Kitasatosporales</taxon>
        <taxon>Streptomycetaceae</taxon>
        <taxon>Streptomyces</taxon>
    </lineage>
</organism>
<feature type="DNA-binding region" description="H-T-H motif" evidence="4">
    <location>
        <begin position="40"/>
        <end position="59"/>
    </location>
</feature>
<dbReference type="Pfam" id="PF00440">
    <property type="entry name" value="TetR_N"/>
    <property type="match status" value="1"/>
</dbReference>
<dbReference type="Gene3D" id="1.10.357.10">
    <property type="entry name" value="Tetracycline Repressor, domain 2"/>
    <property type="match status" value="1"/>
</dbReference>
<reference evidence="6 7" key="1">
    <citation type="submission" date="2019-10" db="EMBL/GenBank/DDBJ databases">
        <title>Streptomyces sp. strain GY16 isolated from leaves of Broussonetia papyrifera.</title>
        <authorList>
            <person name="Mo P."/>
        </authorList>
    </citation>
    <scope>NUCLEOTIDE SEQUENCE [LARGE SCALE GENOMIC DNA]</scope>
    <source>
        <strain evidence="6 7">GY16</strain>
    </source>
</reference>
<feature type="domain" description="HTH tetR-type" evidence="5">
    <location>
        <begin position="17"/>
        <end position="77"/>
    </location>
</feature>
<dbReference type="InterPro" id="IPR001647">
    <property type="entry name" value="HTH_TetR"/>
</dbReference>
<evidence type="ECO:0000313" key="7">
    <source>
        <dbReference type="Proteomes" id="UP000327294"/>
    </source>
</evidence>
<dbReference type="PRINTS" id="PR00455">
    <property type="entry name" value="HTHTETR"/>
</dbReference>
<dbReference type="SUPFAM" id="SSF46689">
    <property type="entry name" value="Homeodomain-like"/>
    <property type="match status" value="1"/>
</dbReference>
<dbReference type="Proteomes" id="UP000327294">
    <property type="component" value="Chromosome"/>
</dbReference>
<keyword evidence="3" id="KW-0804">Transcription</keyword>
<gene>
    <name evidence="6" type="ORF">F9278_42045</name>
</gene>
<evidence type="ECO:0000259" key="5">
    <source>
        <dbReference type="PROSITE" id="PS50977"/>
    </source>
</evidence>
<evidence type="ECO:0000256" key="1">
    <source>
        <dbReference type="ARBA" id="ARBA00023015"/>
    </source>
</evidence>
<keyword evidence="7" id="KW-1185">Reference proteome</keyword>
<proteinExistence type="predicted"/>
<evidence type="ECO:0000313" key="6">
    <source>
        <dbReference type="EMBL" id="QFR01684.1"/>
    </source>
</evidence>
<evidence type="ECO:0000256" key="4">
    <source>
        <dbReference type="PROSITE-ProRule" id="PRU00335"/>
    </source>
</evidence>
<dbReference type="PANTHER" id="PTHR30055:SF234">
    <property type="entry name" value="HTH-TYPE TRANSCRIPTIONAL REGULATOR BETI"/>
    <property type="match status" value="1"/>
</dbReference>
<evidence type="ECO:0000256" key="3">
    <source>
        <dbReference type="ARBA" id="ARBA00023163"/>
    </source>
</evidence>
<protein>
    <submittedName>
        <fullName evidence="6">TetR/AcrR family transcriptional regulator</fullName>
    </submittedName>
</protein>
<keyword evidence="2 4" id="KW-0238">DNA-binding</keyword>
<dbReference type="EMBL" id="CP045096">
    <property type="protein sequence ID" value="QFR01684.1"/>
    <property type="molecule type" value="Genomic_DNA"/>
</dbReference>
<dbReference type="KEGG" id="sphv:F9278_42045"/>
<dbReference type="InterPro" id="IPR009057">
    <property type="entry name" value="Homeodomain-like_sf"/>
</dbReference>
<dbReference type="GO" id="GO:0000976">
    <property type="term" value="F:transcription cis-regulatory region binding"/>
    <property type="evidence" value="ECO:0007669"/>
    <property type="project" value="TreeGrafter"/>
</dbReference>
<name>A0A5P8KEC2_9ACTN</name>
<dbReference type="RefSeq" id="WP_152173011.1">
    <property type="nucleotide sequence ID" value="NZ_CP045096.1"/>
</dbReference>
<dbReference type="GO" id="GO:0003700">
    <property type="term" value="F:DNA-binding transcription factor activity"/>
    <property type="evidence" value="ECO:0007669"/>
    <property type="project" value="TreeGrafter"/>
</dbReference>
<accession>A0A5P8KEC2</accession>
<keyword evidence="1" id="KW-0805">Transcription regulation</keyword>
<dbReference type="PANTHER" id="PTHR30055">
    <property type="entry name" value="HTH-TYPE TRANSCRIPTIONAL REGULATOR RUTR"/>
    <property type="match status" value="1"/>
</dbReference>
<dbReference type="InterPro" id="IPR050109">
    <property type="entry name" value="HTH-type_TetR-like_transc_reg"/>
</dbReference>
<dbReference type="PROSITE" id="PS50977">
    <property type="entry name" value="HTH_TETR_2"/>
    <property type="match status" value="1"/>
</dbReference>
<evidence type="ECO:0000256" key="2">
    <source>
        <dbReference type="ARBA" id="ARBA00023125"/>
    </source>
</evidence>
<dbReference type="AlphaFoldDB" id="A0A5P8KEC2"/>